<dbReference type="PANTHER" id="PTHR30199">
    <property type="entry name" value="MFS FAMILY TRANSPORTER, PREDICTED SUBSTRATE BENZOATE"/>
    <property type="match status" value="1"/>
</dbReference>
<dbReference type="OrthoDB" id="9813854at2"/>
<feature type="transmembrane region" description="Helical" evidence="2">
    <location>
        <begin position="265"/>
        <end position="288"/>
    </location>
</feature>
<organism evidence="3 4">
    <name type="scientific">Nocardia cyriacigeorgica</name>
    <dbReference type="NCBI Taxonomy" id="135487"/>
    <lineage>
        <taxon>Bacteria</taxon>
        <taxon>Bacillati</taxon>
        <taxon>Actinomycetota</taxon>
        <taxon>Actinomycetes</taxon>
        <taxon>Mycobacteriales</taxon>
        <taxon>Nocardiaceae</taxon>
        <taxon>Nocardia</taxon>
    </lineage>
</organism>
<feature type="compositionally biased region" description="Low complexity" evidence="1">
    <location>
        <begin position="410"/>
        <end position="420"/>
    </location>
</feature>
<feature type="transmembrane region" description="Helical" evidence="2">
    <location>
        <begin position="342"/>
        <end position="361"/>
    </location>
</feature>
<dbReference type="RefSeq" id="WP_138457492.1">
    <property type="nucleotide sequence ID" value="NZ_VBUU01000022.1"/>
</dbReference>
<feature type="transmembrane region" description="Helical" evidence="2">
    <location>
        <begin position="186"/>
        <end position="206"/>
    </location>
</feature>
<dbReference type="InterPro" id="IPR004711">
    <property type="entry name" value="Benzoate_Transporter"/>
</dbReference>
<feature type="transmembrane region" description="Helical" evidence="2">
    <location>
        <begin position="226"/>
        <end position="244"/>
    </location>
</feature>
<accession>A0A5R8PB31</accession>
<feature type="region of interest" description="Disordered" evidence="1">
    <location>
        <begin position="405"/>
        <end position="427"/>
    </location>
</feature>
<feature type="transmembrane region" description="Helical" evidence="2">
    <location>
        <begin position="28"/>
        <end position="50"/>
    </location>
</feature>
<comment type="caution">
    <text evidence="3">The sequence shown here is derived from an EMBL/GenBank/DDBJ whole genome shotgun (WGS) entry which is preliminary data.</text>
</comment>
<protein>
    <submittedName>
        <fullName evidence="3">Benzoate/H(+) symporter BenE family transporter</fullName>
    </submittedName>
</protein>
<dbReference type="GO" id="GO:0042925">
    <property type="term" value="F:benzoate transmembrane transporter activity"/>
    <property type="evidence" value="ECO:0007669"/>
    <property type="project" value="InterPro"/>
</dbReference>
<proteinExistence type="predicted"/>
<gene>
    <name evidence="3" type="primary">benE</name>
    <name evidence="3" type="ORF">FEK35_20275</name>
</gene>
<reference evidence="3 4" key="1">
    <citation type="submission" date="2019-05" db="EMBL/GenBank/DDBJ databases">
        <title>Genomes sequences of two Nocardia cyriacigeorgica environmental isolates, type strains Nocardia asteroides ATCC 19247 and Nocardia cyriacigeorgica DSM 44484.</title>
        <authorList>
            <person name="Vautrin F."/>
            <person name="Bergeron E."/>
            <person name="Dubost A."/>
            <person name="Abrouk D."/>
            <person name="Rodriguez Nava V."/>
            <person name="Pujic P."/>
        </authorList>
    </citation>
    <scope>NUCLEOTIDE SEQUENCE [LARGE SCALE GENOMIC DNA]</scope>
    <source>
        <strain evidence="3 4">EML 1456</strain>
    </source>
</reference>
<feature type="transmembrane region" description="Helical" evidence="2">
    <location>
        <begin position="373"/>
        <end position="398"/>
    </location>
</feature>
<evidence type="ECO:0000256" key="2">
    <source>
        <dbReference type="SAM" id="Phobius"/>
    </source>
</evidence>
<evidence type="ECO:0000256" key="1">
    <source>
        <dbReference type="SAM" id="MobiDB-lite"/>
    </source>
</evidence>
<feature type="transmembrane region" description="Helical" evidence="2">
    <location>
        <begin position="131"/>
        <end position="154"/>
    </location>
</feature>
<dbReference type="GO" id="GO:0005886">
    <property type="term" value="C:plasma membrane"/>
    <property type="evidence" value="ECO:0007669"/>
    <property type="project" value="TreeGrafter"/>
</dbReference>
<feature type="region of interest" description="Disordered" evidence="1">
    <location>
        <begin position="1"/>
        <end position="22"/>
    </location>
</feature>
<evidence type="ECO:0000313" key="3">
    <source>
        <dbReference type="EMBL" id="TLG04755.1"/>
    </source>
</evidence>
<name>A0A5R8PB31_9NOCA</name>
<dbReference type="NCBIfam" id="TIGR00843">
    <property type="entry name" value="benE"/>
    <property type="match status" value="1"/>
</dbReference>
<keyword evidence="2" id="KW-1133">Transmembrane helix</keyword>
<dbReference type="Proteomes" id="UP000308349">
    <property type="component" value="Unassembled WGS sequence"/>
</dbReference>
<feature type="transmembrane region" description="Helical" evidence="2">
    <location>
        <begin position="62"/>
        <end position="82"/>
    </location>
</feature>
<dbReference type="Pfam" id="PF03594">
    <property type="entry name" value="BenE"/>
    <property type="match status" value="1"/>
</dbReference>
<sequence length="427" mass="42593">MSQKPSAAPSTTDPATSASGARDITQPIGAGVITALVGFTSSFAVVLTGLRAVGATPAQAASGLLALCLTQAVGMMVLSYRYRMPITLAWSTPGAALLAGTGVVAGGWGAAVGAFMATGVLIVATGLSRRLADLVAAIPVEIAQAMLAGVLISLCLAPVRAVQTSPAVVVPVIAVWLIMRRVAARWAVLAAFGAAAIGVGVGIVAGHKHLDLAAMAPSVEPTVPQWSWQAMISIAVPLYVVTMASQNIPGTAVLRSFGYRVPWRAAMTVTGLGTIAGAPAGGHAINLAAISAALSAAPSAHPDPRRRWIAGVTAGASYLLLGLGSAALVTVIAVAPAGTLETVAGLALLPTLAAALAAALASEQDREAGVVTFLVAASGIAFLGIGSAFWAVIAGLVVRQALRTRTAQSETAEPTETTEPVTNDSAG</sequence>
<feature type="transmembrane region" description="Helical" evidence="2">
    <location>
        <begin position="308"/>
        <end position="335"/>
    </location>
</feature>
<dbReference type="PANTHER" id="PTHR30199:SF0">
    <property type="entry name" value="INNER MEMBRANE PROTEIN YDCO"/>
    <property type="match status" value="1"/>
</dbReference>
<dbReference type="AlphaFoldDB" id="A0A5R8PB31"/>
<evidence type="ECO:0000313" key="4">
    <source>
        <dbReference type="Proteomes" id="UP000308349"/>
    </source>
</evidence>
<feature type="transmembrane region" description="Helical" evidence="2">
    <location>
        <begin position="94"/>
        <end position="124"/>
    </location>
</feature>
<feature type="compositionally biased region" description="Low complexity" evidence="1">
    <location>
        <begin position="1"/>
        <end position="19"/>
    </location>
</feature>
<dbReference type="EMBL" id="VBUU01000022">
    <property type="protein sequence ID" value="TLG04755.1"/>
    <property type="molecule type" value="Genomic_DNA"/>
</dbReference>
<keyword evidence="2" id="KW-0812">Transmembrane</keyword>
<keyword evidence="2" id="KW-0472">Membrane</keyword>